<dbReference type="PANTHER" id="PTHR24050">
    <property type="entry name" value="PA14 DOMAIN-CONTAINING PROTEIN"/>
    <property type="match status" value="1"/>
</dbReference>
<dbReference type="EMBL" id="JAAVVJ010000002">
    <property type="protein sequence ID" value="KAF7229017.1"/>
    <property type="molecule type" value="Genomic_DNA"/>
</dbReference>
<gene>
    <name evidence="17" type="primary">fbln1</name>
    <name evidence="17" type="ORF">G4P62_000858</name>
</gene>
<keyword evidence="7 14" id="KW-0732">Signal</keyword>
<dbReference type="InterPro" id="IPR018097">
    <property type="entry name" value="EGF_Ca-bd_CS"/>
</dbReference>
<dbReference type="GO" id="GO:0005576">
    <property type="term" value="C:extracellular region"/>
    <property type="evidence" value="ECO:0007669"/>
    <property type="project" value="InterPro"/>
</dbReference>
<dbReference type="PROSITE" id="PS50026">
    <property type="entry name" value="EGF_3"/>
    <property type="match status" value="6"/>
</dbReference>
<dbReference type="Pfam" id="PF14670">
    <property type="entry name" value="FXa_inhibition"/>
    <property type="match status" value="1"/>
</dbReference>
<keyword evidence="5 12" id="KW-0272">Extracellular matrix</keyword>
<dbReference type="OMA" id="SKICCDC"/>
<dbReference type="InterPro" id="IPR055088">
    <property type="entry name" value="Fibulin_C"/>
</dbReference>
<sequence length="795" mass="86580">MALWGFVLFSLCGLLNGLESSVQECCEVGRAIAQRDQDCSFLPRVTSLICSLAQEHCCRAVVKDRACGDGVWMARTQGACDRHFFTGSSWESQTSKICCDCCTLGLKTASLGLSCELPGLQLERQCSSTAKTCCEEPSNTKPAVGVVSTRPPETTTSCKDANCSQLCVGAGECTCHEGFKLKRDGVTCEDVNECQTGSHNCSSESVCVNTEGSFHCWFSCHPGFTLTDEITCKDIDECEFGIHNCEQNSVCINTAGSFHCQPKNSCGEGYTLDATGRCIDFDECLITKVCGNHVCVNVVGSYRCKCRAGFSFNNVTGHCEDINECRHHARLLCSHACENTEGSYRCSCIPGFTLAHDGRNCDDINECLAGMHNCGDGQVCVNTEGSFHCQRLVRCDPGYQLTDSNSCQDIDECVLGTHNCGANFVCINTPGSFHCNTVSCPRGYHLSADGTRCEDVDECQTSEMCGGHVCINLEGSFRCECRTGFMFNTISKLCEDINECTHYPGRLCAHKCENTEGSFRCSCSTGFTLTRDGRDCEDVDECENKPCSQECTNVYGSYQCYCHRGYQLSDNDGITCEDINECALPGVCSHNCINTPGGFNCTCPPGGYTLSPDGRTCQDVDECAAETHTCSASEICFNLQGGHRCFNFECPTNFRQATSGSTGNASAVLRCVKSCRLLDLECSHNPTHIITFTVISLPTSQHLKEPEVIALLRTATAVKPANLPDQPDVIFEILDSDEQNSFDVIKDSQDGLIVGLICQVKPILGPKELMLSVVIKYVQLGDVYQQNIMNIHILV</sequence>
<dbReference type="SMART" id="SM00181">
    <property type="entry name" value="EGF"/>
    <property type="match status" value="12"/>
</dbReference>
<feature type="domain" description="EGF-like" evidence="16">
    <location>
        <begin position="455"/>
        <end position="495"/>
    </location>
</feature>
<dbReference type="AlphaFoldDB" id="A0A9D2YYI4"/>
<keyword evidence="8" id="KW-0677">Repeat</keyword>
<dbReference type="PROSITE" id="PS01187">
    <property type="entry name" value="EGF_CA"/>
    <property type="match status" value="3"/>
</dbReference>
<evidence type="ECO:0000256" key="9">
    <source>
        <dbReference type="ARBA" id="ARBA00022837"/>
    </source>
</evidence>
<evidence type="ECO:0000256" key="10">
    <source>
        <dbReference type="ARBA" id="ARBA00023157"/>
    </source>
</evidence>
<dbReference type="FunFam" id="2.10.25.10:FF:000139">
    <property type="entry name" value="Fibulin-1"/>
    <property type="match status" value="1"/>
</dbReference>
<dbReference type="GO" id="GO:0071944">
    <property type="term" value="C:cell periphery"/>
    <property type="evidence" value="ECO:0007669"/>
    <property type="project" value="UniProtKB-ARBA"/>
</dbReference>
<dbReference type="Proteomes" id="UP000822369">
    <property type="component" value="Chromosome 2"/>
</dbReference>
<feature type="domain" description="EGF-like" evidence="16">
    <location>
        <begin position="321"/>
        <end position="362"/>
    </location>
</feature>
<dbReference type="SUPFAM" id="SSF57184">
    <property type="entry name" value="Growth factor receptor domain"/>
    <property type="match status" value="3"/>
</dbReference>
<keyword evidence="9" id="KW-0106">Calcium</keyword>
<dbReference type="GO" id="GO:0005509">
    <property type="term" value="F:calcium ion binding"/>
    <property type="evidence" value="ECO:0007669"/>
    <property type="project" value="InterPro"/>
</dbReference>
<evidence type="ECO:0000256" key="13">
    <source>
        <dbReference type="PROSITE-ProRule" id="PRU00076"/>
    </source>
</evidence>
<keyword evidence="11" id="KW-0325">Glycoprotein</keyword>
<dbReference type="KEGG" id="nfu:107384015"/>
<dbReference type="CDD" id="cd00054">
    <property type="entry name" value="EGF_CA"/>
    <property type="match status" value="8"/>
</dbReference>
<dbReference type="FunFam" id="2.10.25.10:FF:000037">
    <property type="entry name" value="Signal peptide, CUB domain and EGF-like domain-containing 2"/>
    <property type="match status" value="1"/>
</dbReference>
<comment type="caution">
    <text evidence="13">Lacks conserved residue(s) required for the propagation of feature annotation.</text>
</comment>
<keyword evidence="10 13" id="KW-1015">Disulfide bond</keyword>
<dbReference type="PROSITE" id="PS00010">
    <property type="entry name" value="ASX_HYDROXYL"/>
    <property type="match status" value="6"/>
</dbReference>
<name>A0A9D2YYI4_NOTFU</name>
<feature type="domain" description="EGF-like" evidence="16">
    <location>
        <begin position="538"/>
        <end position="577"/>
    </location>
</feature>
<dbReference type="GO" id="GO:0030198">
    <property type="term" value="P:extracellular matrix organization"/>
    <property type="evidence" value="ECO:0007669"/>
    <property type="project" value="InterPro"/>
</dbReference>
<evidence type="ECO:0000313" key="17">
    <source>
        <dbReference type="EMBL" id="KAF7229017.1"/>
    </source>
</evidence>
<dbReference type="Gene3D" id="2.10.25.10">
    <property type="entry name" value="Laminin"/>
    <property type="match status" value="12"/>
</dbReference>
<comment type="similarity">
    <text evidence="2 12">Belongs to the fibulin family.</text>
</comment>
<feature type="domain" description="EGF-like" evidence="16">
    <location>
        <begin position="280"/>
        <end position="320"/>
    </location>
</feature>
<comment type="function">
    <text evidence="12">Incorporated into fibronectin-containing matrix fibers. May play a role in cell adhesion and migration along protein fibers within the extracellular matrix (ECM). Could be important for certain developmental processes and contribute to the supramolecular organization of ECM architecture, in particular to those of basement membranes.</text>
</comment>
<dbReference type="InterPro" id="IPR026823">
    <property type="entry name" value="cEGF"/>
</dbReference>
<dbReference type="Pfam" id="PF22914">
    <property type="entry name" value="Fibulin_C"/>
    <property type="match status" value="1"/>
</dbReference>
<feature type="chain" id="PRO_5038983883" description="Fibulin-1" evidence="14">
    <location>
        <begin position="18"/>
        <end position="795"/>
    </location>
</feature>
<reference evidence="17" key="1">
    <citation type="submission" date="2020-03" db="EMBL/GenBank/DDBJ databases">
        <title>Intra-Species Differences in Population Size shape Life History and Genome Evolution.</title>
        <authorList>
            <person name="Willemsen D."/>
            <person name="Cui R."/>
            <person name="Valenzano D.R."/>
        </authorList>
    </citation>
    <scope>NUCLEOTIDE SEQUENCE</scope>
    <source>
        <strain evidence="17">GRZ</strain>
        <tissue evidence="17">Whole</tissue>
    </source>
</reference>
<dbReference type="InterPro" id="IPR000020">
    <property type="entry name" value="Anaphylatoxin/fibulin"/>
</dbReference>
<dbReference type="InterPro" id="IPR009030">
    <property type="entry name" value="Growth_fac_rcpt_cys_sf"/>
</dbReference>
<dbReference type="SUPFAM" id="SSF57196">
    <property type="entry name" value="EGF/Laminin"/>
    <property type="match status" value="2"/>
</dbReference>
<dbReference type="Pfam" id="PF12662">
    <property type="entry name" value="cEGF"/>
    <property type="match status" value="3"/>
</dbReference>
<evidence type="ECO:0000256" key="6">
    <source>
        <dbReference type="ARBA" id="ARBA00022536"/>
    </source>
</evidence>
<dbReference type="PANTHER" id="PTHR24050:SF27">
    <property type="entry name" value="FIBRILLIN-1"/>
    <property type="match status" value="1"/>
</dbReference>
<dbReference type="PROSITE" id="PS01186">
    <property type="entry name" value="EGF_2"/>
    <property type="match status" value="4"/>
</dbReference>
<feature type="domain" description="EGF-like" evidence="16">
    <location>
        <begin position="578"/>
        <end position="618"/>
    </location>
</feature>
<dbReference type="PROSITE" id="PS01177">
    <property type="entry name" value="ANAPHYLATOXIN_1"/>
    <property type="match status" value="1"/>
</dbReference>
<evidence type="ECO:0000256" key="8">
    <source>
        <dbReference type="ARBA" id="ARBA00022737"/>
    </source>
</evidence>
<dbReference type="InterPro" id="IPR000152">
    <property type="entry name" value="EGF-type_Asp/Asn_hydroxyl_site"/>
</dbReference>
<feature type="disulfide bond" evidence="13">
    <location>
        <begin position="582"/>
        <end position="592"/>
    </location>
</feature>
<dbReference type="PROSITE" id="PS01178">
    <property type="entry name" value="ANAPHYLATOXIN_2"/>
    <property type="match status" value="1"/>
</dbReference>
<protein>
    <recommendedName>
        <fullName evidence="3 12">Fibulin-1</fullName>
    </recommendedName>
</protein>
<keyword evidence="4 12" id="KW-0964">Secreted</keyword>
<dbReference type="InterPro" id="IPR017048">
    <property type="entry name" value="Fibulin-1"/>
</dbReference>
<evidence type="ECO:0000256" key="7">
    <source>
        <dbReference type="ARBA" id="ARBA00022729"/>
    </source>
</evidence>
<feature type="signal peptide" evidence="14">
    <location>
        <begin position="1"/>
        <end position="17"/>
    </location>
</feature>
<dbReference type="FunFam" id="2.10.25.10:FF:000010">
    <property type="entry name" value="Pro-epidermal growth factor"/>
    <property type="match status" value="1"/>
</dbReference>
<evidence type="ECO:0000256" key="4">
    <source>
        <dbReference type="ARBA" id="ARBA00022525"/>
    </source>
</evidence>
<evidence type="ECO:0000256" key="12">
    <source>
        <dbReference type="PIRNR" id="PIRNR036313"/>
    </source>
</evidence>
<dbReference type="SMART" id="SM00104">
    <property type="entry name" value="ANATO"/>
    <property type="match status" value="2"/>
</dbReference>
<dbReference type="SMART" id="SM00179">
    <property type="entry name" value="EGF_CA"/>
    <property type="match status" value="11"/>
</dbReference>
<keyword evidence="6 13" id="KW-0245">EGF-like domain</keyword>
<comment type="caution">
    <text evidence="17">The sequence shown here is derived from an EMBL/GenBank/DDBJ whole genome shotgun (WGS) entry which is preliminary data.</text>
</comment>
<dbReference type="FunFam" id="2.10.25.10:FF:000014">
    <property type="entry name" value="Latent-transforming growth factor beta-binding protein 3"/>
    <property type="match status" value="1"/>
</dbReference>
<dbReference type="OrthoDB" id="4062651at2759"/>
<dbReference type="FunFam" id="2.10.25.10:FF:000038">
    <property type="entry name" value="Fibrillin 2"/>
    <property type="match status" value="2"/>
</dbReference>
<evidence type="ECO:0000256" key="1">
    <source>
        <dbReference type="ARBA" id="ARBA00004498"/>
    </source>
</evidence>
<dbReference type="GO" id="GO:0016504">
    <property type="term" value="F:peptidase activator activity"/>
    <property type="evidence" value="ECO:0007669"/>
    <property type="project" value="InterPro"/>
</dbReference>
<dbReference type="GO" id="GO:0030855">
    <property type="term" value="P:epithelial cell differentiation"/>
    <property type="evidence" value="ECO:0007669"/>
    <property type="project" value="UniProtKB-ARBA"/>
</dbReference>
<dbReference type="InterPro" id="IPR000742">
    <property type="entry name" value="EGF"/>
</dbReference>
<dbReference type="Pfam" id="PF07645">
    <property type="entry name" value="EGF_CA"/>
    <property type="match status" value="6"/>
</dbReference>
<feature type="domain" description="Anaphylatoxin-like" evidence="15">
    <location>
        <begin position="101"/>
        <end position="134"/>
    </location>
</feature>
<comment type="subcellular location">
    <subcellularLocation>
        <location evidence="1 12">Secreted</location>
        <location evidence="1 12">Extracellular space</location>
        <location evidence="1 12">Extracellular matrix</location>
    </subcellularLocation>
</comment>
<dbReference type="FunFam" id="2.10.25.10:FF:000078">
    <property type="entry name" value="Fibulin-1"/>
    <property type="match status" value="1"/>
</dbReference>
<evidence type="ECO:0000256" key="3">
    <source>
        <dbReference type="ARBA" id="ARBA00021554"/>
    </source>
</evidence>
<dbReference type="InterPro" id="IPR001881">
    <property type="entry name" value="EGF-like_Ca-bd_dom"/>
</dbReference>
<proteinExistence type="inferred from homology"/>
<dbReference type="InterPro" id="IPR049883">
    <property type="entry name" value="NOTCH1_EGF-like"/>
</dbReference>
<evidence type="ECO:0000256" key="2">
    <source>
        <dbReference type="ARBA" id="ARBA00006127"/>
    </source>
</evidence>
<dbReference type="InterPro" id="IPR052235">
    <property type="entry name" value="Nephronectin_domain"/>
</dbReference>
<evidence type="ECO:0000256" key="5">
    <source>
        <dbReference type="ARBA" id="ARBA00022530"/>
    </source>
</evidence>
<evidence type="ECO:0000259" key="16">
    <source>
        <dbReference type="PROSITE" id="PS50026"/>
    </source>
</evidence>
<dbReference type="PIRSF" id="PIRSF036313">
    <property type="entry name" value="Fibulin-1"/>
    <property type="match status" value="1"/>
</dbReference>
<evidence type="ECO:0000259" key="15">
    <source>
        <dbReference type="PROSITE" id="PS01178"/>
    </source>
</evidence>
<evidence type="ECO:0000313" key="18">
    <source>
        <dbReference type="Proteomes" id="UP000822369"/>
    </source>
</evidence>
<organism evidence="17 18">
    <name type="scientific">Nothobranchius furzeri</name>
    <name type="common">Turquoise killifish</name>
    <dbReference type="NCBI Taxonomy" id="105023"/>
    <lineage>
        <taxon>Eukaryota</taxon>
        <taxon>Metazoa</taxon>
        <taxon>Chordata</taxon>
        <taxon>Craniata</taxon>
        <taxon>Vertebrata</taxon>
        <taxon>Euteleostomi</taxon>
        <taxon>Actinopterygii</taxon>
        <taxon>Neopterygii</taxon>
        <taxon>Teleostei</taxon>
        <taxon>Neoteleostei</taxon>
        <taxon>Acanthomorphata</taxon>
        <taxon>Ovalentaria</taxon>
        <taxon>Atherinomorphae</taxon>
        <taxon>Cyprinodontiformes</taxon>
        <taxon>Nothobranchiidae</taxon>
        <taxon>Nothobranchius</taxon>
    </lineage>
</organism>
<comment type="subunit">
    <text evidence="12">Homomultimerizes and interacts with various extracellular matrix components.</text>
</comment>
<evidence type="ECO:0000256" key="11">
    <source>
        <dbReference type="ARBA" id="ARBA00023180"/>
    </source>
</evidence>
<evidence type="ECO:0000256" key="14">
    <source>
        <dbReference type="SAM" id="SignalP"/>
    </source>
</evidence>
<feature type="domain" description="EGF-like" evidence="16">
    <location>
        <begin position="496"/>
        <end position="537"/>
    </location>
</feature>
<accession>A0A9D2YYI4</accession>
<dbReference type="FunFam" id="2.10.25.10:FF:001228">
    <property type="entry name" value="Fibulin 1"/>
    <property type="match status" value="1"/>
</dbReference>